<sequence length="243" mass="27828">MARHLFERGEKYVAAIPAEKSLLRLFLSNIYDRSKSFYHYRTGNPTEAIRLVHNALSNNITLEANGLEFLVFDRVSQYHNLAKVYFGLQQPERGFEILSDAICFLMTGHANVLTDLNRNYLSAYTADLIQMRYSLLALMLCETLTNLQKGADAEAFVRDSEGFITPILQAAPDFVLQEPQEEFLQKWLLVVRLFYQKRYADFRVAAEAFLASEPSCLRNVPHQLLESFIGYSKELSEPLLAEA</sequence>
<organism evidence="1 2">
    <name type="scientific">Hymenobacter cellulosilyticus</name>
    <dbReference type="NCBI Taxonomy" id="2932248"/>
    <lineage>
        <taxon>Bacteria</taxon>
        <taxon>Pseudomonadati</taxon>
        <taxon>Bacteroidota</taxon>
        <taxon>Cytophagia</taxon>
        <taxon>Cytophagales</taxon>
        <taxon>Hymenobacteraceae</taxon>
        <taxon>Hymenobacter</taxon>
    </lineage>
</organism>
<dbReference type="AlphaFoldDB" id="A0A8T9Q7M4"/>
<reference evidence="1" key="1">
    <citation type="submission" date="2022-04" db="EMBL/GenBank/DDBJ databases">
        <title>Hymenobacter sp. isolated from the air.</title>
        <authorList>
            <person name="Won M."/>
            <person name="Lee C.-M."/>
            <person name="Woen H.-Y."/>
            <person name="Kwon S.-W."/>
        </authorList>
    </citation>
    <scope>NUCLEOTIDE SEQUENCE</scope>
    <source>
        <strain evidence="1">5116S-3</strain>
    </source>
</reference>
<evidence type="ECO:0000313" key="2">
    <source>
        <dbReference type="Proteomes" id="UP000831796"/>
    </source>
</evidence>
<dbReference type="RefSeq" id="WP_244676280.1">
    <property type="nucleotide sequence ID" value="NZ_CP095046.1"/>
</dbReference>
<protein>
    <submittedName>
        <fullName evidence="1">Uncharacterized protein</fullName>
    </submittedName>
</protein>
<keyword evidence="2" id="KW-1185">Reference proteome</keyword>
<dbReference type="EMBL" id="CP095046">
    <property type="protein sequence ID" value="UOQ72922.1"/>
    <property type="molecule type" value="Genomic_DNA"/>
</dbReference>
<proteinExistence type="predicted"/>
<name>A0A8T9Q7M4_9BACT</name>
<dbReference type="KEGG" id="hcu:MUN79_02755"/>
<dbReference type="Proteomes" id="UP000831796">
    <property type="component" value="Chromosome"/>
</dbReference>
<accession>A0A8T9Q7M4</accession>
<gene>
    <name evidence="1" type="ORF">MUN79_02755</name>
</gene>
<evidence type="ECO:0000313" key="1">
    <source>
        <dbReference type="EMBL" id="UOQ72922.1"/>
    </source>
</evidence>